<proteinExistence type="predicted"/>
<feature type="region of interest" description="Disordered" evidence="1">
    <location>
        <begin position="35"/>
        <end position="54"/>
    </location>
</feature>
<dbReference type="AlphaFoldDB" id="A0A9N7Z8S5"/>
<keyword evidence="4" id="KW-1185">Reference proteome</keyword>
<dbReference type="Proteomes" id="UP001153269">
    <property type="component" value="Unassembled WGS sequence"/>
</dbReference>
<feature type="signal peptide" evidence="2">
    <location>
        <begin position="1"/>
        <end position="21"/>
    </location>
</feature>
<protein>
    <recommendedName>
        <fullName evidence="5">Secreted protein</fullName>
    </recommendedName>
</protein>
<feature type="chain" id="PRO_5040439492" description="Secreted protein" evidence="2">
    <location>
        <begin position="22"/>
        <end position="73"/>
    </location>
</feature>
<evidence type="ECO:0000256" key="1">
    <source>
        <dbReference type="SAM" id="MobiDB-lite"/>
    </source>
</evidence>
<keyword evidence="2" id="KW-0732">Signal</keyword>
<evidence type="ECO:0000313" key="3">
    <source>
        <dbReference type="EMBL" id="CAB1455385.1"/>
    </source>
</evidence>
<evidence type="ECO:0000313" key="4">
    <source>
        <dbReference type="Proteomes" id="UP001153269"/>
    </source>
</evidence>
<comment type="caution">
    <text evidence="3">The sequence shown here is derived from an EMBL/GenBank/DDBJ whole genome shotgun (WGS) entry which is preliminary data.</text>
</comment>
<evidence type="ECO:0008006" key="5">
    <source>
        <dbReference type="Google" id="ProtNLM"/>
    </source>
</evidence>
<dbReference type="EMBL" id="CADEAL010004252">
    <property type="protein sequence ID" value="CAB1455385.1"/>
    <property type="molecule type" value="Genomic_DNA"/>
</dbReference>
<sequence>MCTRAFLWGWTVPRAFRTGRALTFHFIVAARCCTSPPPPPSTTTTGASREPRSRSLLLIHRDNDDFTVRGDGD</sequence>
<reference evidence="3" key="1">
    <citation type="submission" date="2020-03" db="EMBL/GenBank/DDBJ databases">
        <authorList>
            <person name="Weist P."/>
        </authorList>
    </citation>
    <scope>NUCLEOTIDE SEQUENCE</scope>
</reference>
<organism evidence="3 4">
    <name type="scientific">Pleuronectes platessa</name>
    <name type="common">European plaice</name>
    <dbReference type="NCBI Taxonomy" id="8262"/>
    <lineage>
        <taxon>Eukaryota</taxon>
        <taxon>Metazoa</taxon>
        <taxon>Chordata</taxon>
        <taxon>Craniata</taxon>
        <taxon>Vertebrata</taxon>
        <taxon>Euteleostomi</taxon>
        <taxon>Actinopterygii</taxon>
        <taxon>Neopterygii</taxon>
        <taxon>Teleostei</taxon>
        <taxon>Neoteleostei</taxon>
        <taxon>Acanthomorphata</taxon>
        <taxon>Carangaria</taxon>
        <taxon>Pleuronectiformes</taxon>
        <taxon>Pleuronectoidei</taxon>
        <taxon>Pleuronectidae</taxon>
        <taxon>Pleuronectes</taxon>
    </lineage>
</organism>
<gene>
    <name evidence="3" type="ORF">PLEPLA_LOCUS43161</name>
</gene>
<name>A0A9N7Z8S5_PLEPL</name>
<evidence type="ECO:0000256" key="2">
    <source>
        <dbReference type="SAM" id="SignalP"/>
    </source>
</evidence>
<accession>A0A9N7Z8S5</accession>